<evidence type="ECO:0000313" key="5">
    <source>
        <dbReference type="Proteomes" id="UP000179003"/>
    </source>
</evidence>
<dbReference type="SUPFAM" id="SSF53927">
    <property type="entry name" value="Cytidine deaminase-like"/>
    <property type="match status" value="1"/>
</dbReference>
<dbReference type="Gene3D" id="3.40.140.10">
    <property type="entry name" value="Cytidine Deaminase, domain 2"/>
    <property type="match status" value="1"/>
</dbReference>
<gene>
    <name evidence="4" type="ORF">A2442_00780</name>
</gene>
<reference evidence="4 5" key="1">
    <citation type="journal article" date="2016" name="Nat. Commun.">
        <title>Thousands of microbial genomes shed light on interconnected biogeochemical processes in an aquifer system.</title>
        <authorList>
            <person name="Anantharaman K."/>
            <person name="Brown C.T."/>
            <person name="Hug L.A."/>
            <person name="Sharon I."/>
            <person name="Castelle C.J."/>
            <person name="Probst A.J."/>
            <person name="Thomas B.C."/>
            <person name="Singh A."/>
            <person name="Wilkins M.J."/>
            <person name="Karaoz U."/>
            <person name="Brodie E.L."/>
            <person name="Williams K.H."/>
            <person name="Hubbard S.S."/>
            <person name="Banfield J.F."/>
        </authorList>
    </citation>
    <scope>NUCLEOTIDE SEQUENCE [LARGE SCALE GENOMIC DNA]</scope>
</reference>
<protein>
    <recommendedName>
        <fullName evidence="3">CMP/dCMP-type deaminase domain-containing protein</fullName>
    </recommendedName>
</protein>
<feature type="domain" description="CMP/dCMP-type deaminase" evidence="3">
    <location>
        <begin position="150"/>
        <end position="256"/>
    </location>
</feature>
<dbReference type="InterPro" id="IPR002125">
    <property type="entry name" value="CMP_dCMP_dom"/>
</dbReference>
<comment type="caution">
    <text evidence="4">The sequence shown here is derived from an EMBL/GenBank/DDBJ whole genome shotgun (WGS) entry which is preliminary data.</text>
</comment>
<dbReference type="STRING" id="1797582.A2442_00780"/>
<evidence type="ECO:0000256" key="2">
    <source>
        <dbReference type="ARBA" id="ARBA00022833"/>
    </source>
</evidence>
<dbReference type="Pfam" id="PF00383">
    <property type="entry name" value="dCMP_cyt_deam_1"/>
    <property type="match status" value="1"/>
</dbReference>
<dbReference type="InterPro" id="IPR016192">
    <property type="entry name" value="APOBEC/CMP_deaminase_Zn-bd"/>
</dbReference>
<dbReference type="Proteomes" id="UP000179003">
    <property type="component" value="Unassembled WGS sequence"/>
</dbReference>
<dbReference type="InterPro" id="IPR016193">
    <property type="entry name" value="Cytidine_deaminase-like"/>
</dbReference>
<evidence type="ECO:0000313" key="4">
    <source>
        <dbReference type="EMBL" id="OGD67291.1"/>
    </source>
</evidence>
<sequence>MSKILVSYIPALHKGYLNLFCECGAKTLYIIGDDLINLIPDLDYVSRKDSLRAISPEMVMDAVRSWNIFDSVHVLNLNSIQFLVSCGDQIIMPDEDVSRSISQKYFLGKDVIFHQIFLRWNKVNTTAAKKLSCDRISLTNFEKEVVGVVLNESQKSWDWWRQVGGVITRGEEILLVAHNQHLPEEQNPYIFGDPRAVFNKGVNIELSTAEHAEAILIAEAAKRGICLEGTYLFVSDFPCPPCAKLVGRSGIKKCYFINGYAMLDGEEVLKDRNVEIIQIIM</sequence>
<dbReference type="PROSITE" id="PS00903">
    <property type="entry name" value="CYT_DCMP_DEAMINASES_1"/>
    <property type="match status" value="1"/>
</dbReference>
<name>A0A1F5EIS9_9BACT</name>
<dbReference type="EMBL" id="MFAE01000006">
    <property type="protein sequence ID" value="OGD67291.1"/>
    <property type="molecule type" value="Genomic_DNA"/>
</dbReference>
<evidence type="ECO:0000256" key="1">
    <source>
        <dbReference type="ARBA" id="ARBA00022723"/>
    </source>
</evidence>
<dbReference type="GO" id="GO:0008270">
    <property type="term" value="F:zinc ion binding"/>
    <property type="evidence" value="ECO:0007669"/>
    <property type="project" value="InterPro"/>
</dbReference>
<proteinExistence type="predicted"/>
<dbReference type="AlphaFoldDB" id="A0A1F5EIS9"/>
<dbReference type="GO" id="GO:0016787">
    <property type="term" value="F:hydrolase activity"/>
    <property type="evidence" value="ECO:0007669"/>
    <property type="project" value="InterPro"/>
</dbReference>
<keyword evidence="1" id="KW-0479">Metal-binding</keyword>
<evidence type="ECO:0000259" key="3">
    <source>
        <dbReference type="Pfam" id="PF00383"/>
    </source>
</evidence>
<keyword evidence="2" id="KW-0862">Zinc</keyword>
<organism evidence="4 5">
    <name type="scientific">Candidatus Campbellbacteria bacterium RIFOXYC2_FULL_35_25</name>
    <dbReference type="NCBI Taxonomy" id="1797582"/>
    <lineage>
        <taxon>Bacteria</taxon>
        <taxon>Candidatus Campbelliibacteriota</taxon>
    </lineage>
</organism>
<accession>A0A1F5EIS9</accession>